<feature type="region of interest" description="Disordered" evidence="1">
    <location>
        <begin position="1"/>
        <end position="26"/>
    </location>
</feature>
<dbReference type="Proteomes" id="UP000326396">
    <property type="component" value="Linkage Group LG15"/>
</dbReference>
<dbReference type="EMBL" id="SZYD01000007">
    <property type="protein sequence ID" value="KAD5802775.1"/>
    <property type="molecule type" value="Genomic_DNA"/>
</dbReference>
<evidence type="ECO:0000256" key="1">
    <source>
        <dbReference type="SAM" id="MobiDB-lite"/>
    </source>
</evidence>
<feature type="region of interest" description="Disordered" evidence="1">
    <location>
        <begin position="45"/>
        <end position="68"/>
    </location>
</feature>
<proteinExistence type="predicted"/>
<dbReference type="InterPro" id="IPR005162">
    <property type="entry name" value="Retrotrans_gag_dom"/>
</dbReference>
<evidence type="ECO:0000259" key="2">
    <source>
        <dbReference type="Pfam" id="PF03732"/>
    </source>
</evidence>
<dbReference type="AlphaFoldDB" id="A0A5N6P3P4"/>
<feature type="domain" description="Retrotransposon gag" evidence="2">
    <location>
        <begin position="196"/>
        <end position="277"/>
    </location>
</feature>
<evidence type="ECO:0000313" key="4">
    <source>
        <dbReference type="Proteomes" id="UP000326396"/>
    </source>
</evidence>
<gene>
    <name evidence="3" type="ORF">E3N88_14135</name>
</gene>
<sequence length="280" mass="32195">MANHNDDARRNPGKRPVSDELIEESRRRVDDIVAPVDAEMDWRARRMMHDRVPPPRCPGDTSSGRRLPPLGVPLEQAFAAHVVYTRREARRNGELSDAWAEQFIVEPPPEDGPQFEVEDLEEGDFDEDPEEDEDDDGADSDISHKPSMVGRGPYARHTRRTMDAAVIKMMVDRRVNKAIAEYEASRQHCETSGTNNGPTLTWWNTHVQTLGLDGANSMSWTDFTRLLQEEYCPRDEIRKLEVEFWVLKMVGSEIEQYCTRFHELCKLCPAIVTPEYKKIE</sequence>
<feature type="region of interest" description="Disordered" evidence="1">
    <location>
        <begin position="121"/>
        <end position="156"/>
    </location>
</feature>
<feature type="compositionally biased region" description="Acidic residues" evidence="1">
    <location>
        <begin position="121"/>
        <end position="139"/>
    </location>
</feature>
<dbReference type="OrthoDB" id="786614at2759"/>
<dbReference type="Pfam" id="PF03732">
    <property type="entry name" value="Retrotrans_gag"/>
    <property type="match status" value="1"/>
</dbReference>
<reference evidence="3 4" key="1">
    <citation type="submission" date="2019-05" db="EMBL/GenBank/DDBJ databases">
        <title>Mikania micrantha, genome provides insights into the molecular mechanism of rapid growth.</title>
        <authorList>
            <person name="Liu B."/>
        </authorList>
    </citation>
    <scope>NUCLEOTIDE SEQUENCE [LARGE SCALE GENOMIC DNA]</scope>
    <source>
        <strain evidence="3">NLD-2019</strain>
        <tissue evidence="3">Leaf</tissue>
    </source>
</reference>
<keyword evidence="4" id="KW-1185">Reference proteome</keyword>
<organism evidence="3 4">
    <name type="scientific">Mikania micrantha</name>
    <name type="common">bitter vine</name>
    <dbReference type="NCBI Taxonomy" id="192012"/>
    <lineage>
        <taxon>Eukaryota</taxon>
        <taxon>Viridiplantae</taxon>
        <taxon>Streptophyta</taxon>
        <taxon>Embryophyta</taxon>
        <taxon>Tracheophyta</taxon>
        <taxon>Spermatophyta</taxon>
        <taxon>Magnoliopsida</taxon>
        <taxon>eudicotyledons</taxon>
        <taxon>Gunneridae</taxon>
        <taxon>Pentapetalae</taxon>
        <taxon>asterids</taxon>
        <taxon>campanulids</taxon>
        <taxon>Asterales</taxon>
        <taxon>Asteraceae</taxon>
        <taxon>Asteroideae</taxon>
        <taxon>Heliantheae alliance</taxon>
        <taxon>Eupatorieae</taxon>
        <taxon>Mikania</taxon>
    </lineage>
</organism>
<comment type="caution">
    <text evidence="3">The sequence shown here is derived from an EMBL/GenBank/DDBJ whole genome shotgun (WGS) entry which is preliminary data.</text>
</comment>
<name>A0A5N6P3P4_9ASTR</name>
<feature type="compositionally biased region" description="Basic and acidic residues" evidence="1">
    <location>
        <begin position="1"/>
        <end position="10"/>
    </location>
</feature>
<protein>
    <recommendedName>
        <fullName evidence="2">Retrotransposon gag domain-containing protein</fullName>
    </recommendedName>
</protein>
<evidence type="ECO:0000313" key="3">
    <source>
        <dbReference type="EMBL" id="KAD5802775.1"/>
    </source>
</evidence>
<accession>A0A5N6P3P4</accession>